<dbReference type="OrthoDB" id="9809772at2"/>
<evidence type="ECO:0000313" key="7">
    <source>
        <dbReference type="Proteomes" id="UP000316614"/>
    </source>
</evidence>
<keyword evidence="2 4" id="KW-0238">DNA-binding</keyword>
<dbReference type="AlphaFoldDB" id="A0A514CDI5"/>
<dbReference type="EMBL" id="CP041253">
    <property type="protein sequence ID" value="QDH77878.1"/>
    <property type="molecule type" value="Genomic_DNA"/>
</dbReference>
<organism evidence="6 7">
    <name type="scientific">Echinicola soli</name>
    <dbReference type="NCBI Taxonomy" id="2591634"/>
    <lineage>
        <taxon>Bacteria</taxon>
        <taxon>Pseudomonadati</taxon>
        <taxon>Bacteroidota</taxon>
        <taxon>Cytophagia</taxon>
        <taxon>Cytophagales</taxon>
        <taxon>Cyclobacteriaceae</taxon>
        <taxon>Echinicola</taxon>
    </lineage>
</organism>
<dbReference type="SUPFAM" id="SSF48498">
    <property type="entry name" value="Tetracyclin repressor-like, C-terminal domain"/>
    <property type="match status" value="1"/>
</dbReference>
<dbReference type="Pfam" id="PF00440">
    <property type="entry name" value="TetR_N"/>
    <property type="match status" value="1"/>
</dbReference>
<feature type="domain" description="HTH tetR-type" evidence="5">
    <location>
        <begin position="1"/>
        <end position="61"/>
    </location>
</feature>
<keyword evidence="1" id="KW-0805">Transcription regulation</keyword>
<reference evidence="6 7" key="1">
    <citation type="submission" date="2019-06" db="EMBL/GenBank/DDBJ databases">
        <title>Echinicola alkalisoli sp. nov. isolated from saline soil.</title>
        <authorList>
            <person name="Sun J.-Q."/>
            <person name="Xu L."/>
        </authorList>
    </citation>
    <scope>NUCLEOTIDE SEQUENCE [LARGE SCALE GENOMIC DNA]</scope>
    <source>
        <strain evidence="6 7">LN3S3</strain>
    </source>
</reference>
<evidence type="ECO:0000259" key="5">
    <source>
        <dbReference type="PROSITE" id="PS50977"/>
    </source>
</evidence>
<dbReference type="InterPro" id="IPR009057">
    <property type="entry name" value="Homeodomain-like_sf"/>
</dbReference>
<evidence type="ECO:0000256" key="4">
    <source>
        <dbReference type="PROSITE-ProRule" id="PRU00335"/>
    </source>
</evidence>
<evidence type="ECO:0000256" key="2">
    <source>
        <dbReference type="ARBA" id="ARBA00023125"/>
    </source>
</evidence>
<name>A0A514CDI5_9BACT</name>
<keyword evidence="3" id="KW-0804">Transcription</keyword>
<evidence type="ECO:0000256" key="1">
    <source>
        <dbReference type="ARBA" id="ARBA00023015"/>
    </source>
</evidence>
<feature type="DNA-binding region" description="H-T-H motif" evidence="4">
    <location>
        <begin position="24"/>
        <end position="43"/>
    </location>
</feature>
<evidence type="ECO:0000256" key="3">
    <source>
        <dbReference type="ARBA" id="ARBA00023163"/>
    </source>
</evidence>
<dbReference type="Proteomes" id="UP000316614">
    <property type="component" value="Chromosome"/>
</dbReference>
<dbReference type="PANTHER" id="PTHR47506:SF1">
    <property type="entry name" value="HTH-TYPE TRANSCRIPTIONAL REGULATOR YJDC"/>
    <property type="match status" value="1"/>
</dbReference>
<dbReference type="InterPro" id="IPR036271">
    <property type="entry name" value="Tet_transcr_reg_TetR-rel_C_sf"/>
</dbReference>
<keyword evidence="7" id="KW-1185">Reference proteome</keyword>
<accession>A0A514CDI5</accession>
<dbReference type="Gene3D" id="1.10.357.10">
    <property type="entry name" value="Tetracycline Repressor, domain 2"/>
    <property type="match status" value="1"/>
</dbReference>
<gene>
    <name evidence="6" type="ORF">FKX85_01985</name>
</gene>
<dbReference type="PROSITE" id="PS50977">
    <property type="entry name" value="HTH_TETR_2"/>
    <property type="match status" value="1"/>
</dbReference>
<dbReference type="GO" id="GO:0003677">
    <property type="term" value="F:DNA binding"/>
    <property type="evidence" value="ECO:0007669"/>
    <property type="project" value="UniProtKB-UniRule"/>
</dbReference>
<dbReference type="SUPFAM" id="SSF46689">
    <property type="entry name" value="Homeodomain-like"/>
    <property type="match status" value="1"/>
</dbReference>
<sequence length="186" mass="21053">MNTKERIIQLADELIRTKGCNAFSFGDISKALHIKNASIHYHFATKTALIIAVIQKHSRLLLKFKRRVAEEDPLEKVRLFLTTYTTARSDGKISILGALASDYLTLDEAIQLELKVLTDGTLQWLMETLKEGKEQGAFNYTSDPKSKAQMVITSILGAEQLSRVTFYHNFRQAKATIINDLINRKP</sequence>
<evidence type="ECO:0000313" key="6">
    <source>
        <dbReference type="EMBL" id="QDH77878.1"/>
    </source>
</evidence>
<dbReference type="KEGG" id="echi:FKX85_01985"/>
<protein>
    <submittedName>
        <fullName evidence="6">TetR/AcrR family transcriptional regulator</fullName>
    </submittedName>
</protein>
<dbReference type="PANTHER" id="PTHR47506">
    <property type="entry name" value="TRANSCRIPTIONAL REGULATORY PROTEIN"/>
    <property type="match status" value="1"/>
</dbReference>
<proteinExistence type="predicted"/>
<dbReference type="RefSeq" id="WP_141613142.1">
    <property type="nucleotide sequence ID" value="NZ_CP041253.1"/>
</dbReference>
<dbReference type="InterPro" id="IPR001647">
    <property type="entry name" value="HTH_TetR"/>
</dbReference>